<organism evidence="7 8">
    <name type="scientific">Limnovirga soli</name>
    <dbReference type="NCBI Taxonomy" id="2656915"/>
    <lineage>
        <taxon>Bacteria</taxon>
        <taxon>Pseudomonadati</taxon>
        <taxon>Bacteroidota</taxon>
        <taxon>Chitinophagia</taxon>
        <taxon>Chitinophagales</taxon>
        <taxon>Chitinophagaceae</taxon>
        <taxon>Limnovirga</taxon>
    </lineage>
</organism>
<dbReference type="RefSeq" id="WP_171608851.1">
    <property type="nucleotide sequence ID" value="NZ_WHPF01000011.1"/>
</dbReference>
<comment type="caution">
    <text evidence="7">The sequence shown here is derived from an EMBL/GenBank/DDBJ whole genome shotgun (WGS) entry which is preliminary data.</text>
</comment>
<dbReference type="InterPro" id="IPR009056">
    <property type="entry name" value="Cyt_c-like_dom"/>
</dbReference>
<keyword evidence="2 4" id="KW-0479">Metal-binding</keyword>
<accession>A0A8J8FF48</accession>
<keyword evidence="5" id="KW-1133">Transmembrane helix</keyword>
<keyword evidence="8" id="KW-1185">Reference proteome</keyword>
<evidence type="ECO:0000256" key="3">
    <source>
        <dbReference type="ARBA" id="ARBA00023004"/>
    </source>
</evidence>
<keyword evidence="1 4" id="KW-0349">Heme</keyword>
<dbReference type="GO" id="GO:0009055">
    <property type="term" value="F:electron transfer activity"/>
    <property type="evidence" value="ECO:0007669"/>
    <property type="project" value="InterPro"/>
</dbReference>
<reference evidence="7" key="1">
    <citation type="submission" date="2019-10" db="EMBL/GenBank/DDBJ databases">
        <title>Draft genome sequence of Panacibacter sp. KCS-6.</title>
        <authorList>
            <person name="Yim K.J."/>
        </authorList>
    </citation>
    <scope>NUCLEOTIDE SEQUENCE</scope>
    <source>
        <strain evidence="7">KCS-6</strain>
    </source>
</reference>
<proteinExistence type="predicted"/>
<evidence type="ECO:0000313" key="7">
    <source>
        <dbReference type="EMBL" id="NNV56910.1"/>
    </source>
</evidence>
<keyword evidence="5" id="KW-0472">Membrane</keyword>
<gene>
    <name evidence="7" type="ORF">GD597_15670</name>
</gene>
<dbReference type="AlphaFoldDB" id="A0A8J8FF48"/>
<keyword evidence="5" id="KW-0812">Transmembrane</keyword>
<protein>
    <submittedName>
        <fullName evidence="7">C-type cytochrome</fullName>
    </submittedName>
</protein>
<dbReference type="Pfam" id="PF00034">
    <property type="entry name" value="Cytochrom_C"/>
    <property type="match status" value="1"/>
</dbReference>
<dbReference type="Proteomes" id="UP000598971">
    <property type="component" value="Unassembled WGS sequence"/>
</dbReference>
<feature type="transmembrane region" description="Helical" evidence="5">
    <location>
        <begin position="9"/>
        <end position="27"/>
    </location>
</feature>
<dbReference type="GO" id="GO:0020037">
    <property type="term" value="F:heme binding"/>
    <property type="evidence" value="ECO:0007669"/>
    <property type="project" value="InterPro"/>
</dbReference>
<evidence type="ECO:0000256" key="1">
    <source>
        <dbReference type="ARBA" id="ARBA00022617"/>
    </source>
</evidence>
<dbReference type="Gene3D" id="1.10.760.10">
    <property type="entry name" value="Cytochrome c-like domain"/>
    <property type="match status" value="1"/>
</dbReference>
<dbReference type="SUPFAM" id="SSF46626">
    <property type="entry name" value="Cytochrome c"/>
    <property type="match status" value="1"/>
</dbReference>
<keyword evidence="3 4" id="KW-0408">Iron</keyword>
<dbReference type="EMBL" id="WHPF01000011">
    <property type="protein sequence ID" value="NNV56910.1"/>
    <property type="molecule type" value="Genomic_DNA"/>
</dbReference>
<evidence type="ECO:0000256" key="5">
    <source>
        <dbReference type="SAM" id="Phobius"/>
    </source>
</evidence>
<sequence length="141" mass="15821">MLSKSQAKVFFLGGTIVTFAIFLGLSWNSLSNEVPKRTHEENLTPQVISGKTIWEKNNCMGCHTIMGEGAYYAPELTKVYERRGEAYIKAALMSKTPWSPRGRKMVAYAMTEQEANDVVAFLKWIGEVDLNGFPAKPDLKK</sequence>
<dbReference type="InterPro" id="IPR036909">
    <property type="entry name" value="Cyt_c-like_dom_sf"/>
</dbReference>
<feature type="domain" description="Cytochrome c" evidence="6">
    <location>
        <begin position="45"/>
        <end position="126"/>
    </location>
</feature>
<evidence type="ECO:0000256" key="2">
    <source>
        <dbReference type="ARBA" id="ARBA00022723"/>
    </source>
</evidence>
<evidence type="ECO:0000313" key="8">
    <source>
        <dbReference type="Proteomes" id="UP000598971"/>
    </source>
</evidence>
<evidence type="ECO:0000256" key="4">
    <source>
        <dbReference type="PROSITE-ProRule" id="PRU00433"/>
    </source>
</evidence>
<evidence type="ECO:0000259" key="6">
    <source>
        <dbReference type="PROSITE" id="PS51007"/>
    </source>
</evidence>
<dbReference type="PROSITE" id="PS51007">
    <property type="entry name" value="CYTC"/>
    <property type="match status" value="1"/>
</dbReference>
<dbReference type="GO" id="GO:0046872">
    <property type="term" value="F:metal ion binding"/>
    <property type="evidence" value="ECO:0007669"/>
    <property type="project" value="UniProtKB-KW"/>
</dbReference>
<name>A0A8J8FF48_9BACT</name>